<dbReference type="InterPro" id="IPR036390">
    <property type="entry name" value="WH_DNA-bd_sf"/>
</dbReference>
<dbReference type="AlphaFoldDB" id="A0A4R2IPX5"/>
<keyword evidence="1" id="KW-0805">Transcription regulation</keyword>
<dbReference type="InterPro" id="IPR001845">
    <property type="entry name" value="HTH_ArsR_DNA-bd_dom"/>
</dbReference>
<evidence type="ECO:0000256" key="2">
    <source>
        <dbReference type="ARBA" id="ARBA00023125"/>
    </source>
</evidence>
<accession>A0A4R2IPX5</accession>
<dbReference type="PROSITE" id="PS50987">
    <property type="entry name" value="HTH_ARSR_2"/>
    <property type="match status" value="1"/>
</dbReference>
<gene>
    <name evidence="5" type="ORF">EV192_12262</name>
</gene>
<dbReference type="Pfam" id="PF01022">
    <property type="entry name" value="HTH_5"/>
    <property type="match status" value="1"/>
</dbReference>
<feature type="domain" description="HTH arsR-type" evidence="4">
    <location>
        <begin position="11"/>
        <end position="107"/>
    </location>
</feature>
<dbReference type="OrthoDB" id="9806976at2"/>
<dbReference type="PANTHER" id="PTHR33154:SF33">
    <property type="entry name" value="TRANSCRIPTIONAL REPRESSOR SDPR"/>
    <property type="match status" value="1"/>
</dbReference>
<dbReference type="PRINTS" id="PR00778">
    <property type="entry name" value="HTHARSR"/>
</dbReference>
<proteinExistence type="predicted"/>
<dbReference type="InterPro" id="IPR036388">
    <property type="entry name" value="WH-like_DNA-bd_sf"/>
</dbReference>
<dbReference type="Gene3D" id="1.10.10.10">
    <property type="entry name" value="Winged helix-like DNA-binding domain superfamily/Winged helix DNA-binding domain"/>
    <property type="match status" value="1"/>
</dbReference>
<dbReference type="Proteomes" id="UP000295680">
    <property type="component" value="Unassembled WGS sequence"/>
</dbReference>
<protein>
    <submittedName>
        <fullName evidence="5">Helix-turn-helix protein</fullName>
    </submittedName>
</protein>
<dbReference type="NCBIfam" id="NF033788">
    <property type="entry name" value="HTH_metalloreg"/>
    <property type="match status" value="1"/>
</dbReference>
<evidence type="ECO:0000313" key="5">
    <source>
        <dbReference type="EMBL" id="TCO44805.1"/>
    </source>
</evidence>
<dbReference type="InterPro" id="IPR051081">
    <property type="entry name" value="HTH_MetalResp_TranReg"/>
</dbReference>
<dbReference type="InterPro" id="IPR011991">
    <property type="entry name" value="ArsR-like_HTH"/>
</dbReference>
<reference evidence="5 6" key="1">
    <citation type="submission" date="2019-03" db="EMBL/GenBank/DDBJ databases">
        <title>Genomic Encyclopedia of Type Strains, Phase IV (KMG-IV): sequencing the most valuable type-strain genomes for metagenomic binning, comparative biology and taxonomic classification.</title>
        <authorList>
            <person name="Goeker M."/>
        </authorList>
    </citation>
    <scope>NUCLEOTIDE SEQUENCE [LARGE SCALE GENOMIC DNA]</scope>
    <source>
        <strain evidence="5 6">DSM 45934</strain>
    </source>
</reference>
<dbReference type="SMART" id="SM00418">
    <property type="entry name" value="HTH_ARSR"/>
    <property type="match status" value="1"/>
</dbReference>
<dbReference type="EMBL" id="SLWS01000022">
    <property type="protein sequence ID" value="TCO44805.1"/>
    <property type="molecule type" value="Genomic_DNA"/>
</dbReference>
<dbReference type="CDD" id="cd00090">
    <property type="entry name" value="HTH_ARSR"/>
    <property type="match status" value="1"/>
</dbReference>
<dbReference type="GO" id="GO:0003700">
    <property type="term" value="F:DNA-binding transcription factor activity"/>
    <property type="evidence" value="ECO:0007669"/>
    <property type="project" value="InterPro"/>
</dbReference>
<keyword evidence="2" id="KW-0238">DNA-binding</keyword>
<keyword evidence="3" id="KW-0804">Transcription</keyword>
<evidence type="ECO:0000259" key="4">
    <source>
        <dbReference type="PROSITE" id="PS50987"/>
    </source>
</evidence>
<keyword evidence="6" id="KW-1185">Reference proteome</keyword>
<comment type="caution">
    <text evidence="5">The sequence shown here is derived from an EMBL/GenBank/DDBJ whole genome shotgun (WGS) entry which is preliminary data.</text>
</comment>
<organism evidence="5 6">
    <name type="scientific">Actinocrispum wychmicini</name>
    <dbReference type="NCBI Taxonomy" id="1213861"/>
    <lineage>
        <taxon>Bacteria</taxon>
        <taxon>Bacillati</taxon>
        <taxon>Actinomycetota</taxon>
        <taxon>Actinomycetes</taxon>
        <taxon>Pseudonocardiales</taxon>
        <taxon>Pseudonocardiaceae</taxon>
        <taxon>Actinocrispum</taxon>
    </lineage>
</organism>
<name>A0A4R2IPX5_9PSEU</name>
<evidence type="ECO:0000256" key="1">
    <source>
        <dbReference type="ARBA" id="ARBA00023015"/>
    </source>
</evidence>
<dbReference type="GO" id="GO:0003677">
    <property type="term" value="F:DNA binding"/>
    <property type="evidence" value="ECO:0007669"/>
    <property type="project" value="UniProtKB-KW"/>
</dbReference>
<sequence>MLIIVLVQDTADDGLTSAYDKIFAALAHPTRRQILVTVYFEGGAMGAGDIARMFEHAWPTISRHLQVLDEAGLVTTEKHGRTRTYRLNRERIDLVTDWLTWFGRDEKESHD</sequence>
<evidence type="ECO:0000313" key="6">
    <source>
        <dbReference type="Proteomes" id="UP000295680"/>
    </source>
</evidence>
<dbReference type="PANTHER" id="PTHR33154">
    <property type="entry name" value="TRANSCRIPTIONAL REGULATOR, ARSR FAMILY"/>
    <property type="match status" value="1"/>
</dbReference>
<dbReference type="SUPFAM" id="SSF46785">
    <property type="entry name" value="Winged helix' DNA-binding domain"/>
    <property type="match status" value="1"/>
</dbReference>
<evidence type="ECO:0000256" key="3">
    <source>
        <dbReference type="ARBA" id="ARBA00023163"/>
    </source>
</evidence>